<dbReference type="GO" id="GO:0004896">
    <property type="term" value="F:cytokine receptor activity"/>
    <property type="evidence" value="ECO:0007669"/>
    <property type="project" value="TreeGrafter"/>
</dbReference>
<organism evidence="4 5">
    <name type="scientific">Eptatretus burgeri</name>
    <name type="common">Inshore hagfish</name>
    <dbReference type="NCBI Taxonomy" id="7764"/>
    <lineage>
        <taxon>Eukaryota</taxon>
        <taxon>Metazoa</taxon>
        <taxon>Chordata</taxon>
        <taxon>Craniata</taxon>
        <taxon>Vertebrata</taxon>
        <taxon>Cyclostomata</taxon>
        <taxon>Myxini</taxon>
        <taxon>Myxiniformes</taxon>
        <taxon>Myxinidae</taxon>
        <taxon>Eptatretinae</taxon>
        <taxon>Eptatretus</taxon>
    </lineage>
</organism>
<reference evidence="4" key="1">
    <citation type="submission" date="2025-08" db="UniProtKB">
        <authorList>
            <consortium name="Ensembl"/>
        </authorList>
    </citation>
    <scope>IDENTIFICATION</scope>
</reference>
<dbReference type="PANTHER" id="PTHR20859:SF84">
    <property type="entry name" value="INTERFERON ALPHA_BETA RECEPTOR 2"/>
    <property type="match status" value="1"/>
</dbReference>
<feature type="domain" description="Fibronectin type-III" evidence="2">
    <location>
        <begin position="38"/>
        <end position="129"/>
    </location>
</feature>
<dbReference type="InterPro" id="IPR003961">
    <property type="entry name" value="FN3_dom"/>
</dbReference>
<reference evidence="4" key="2">
    <citation type="submission" date="2025-09" db="UniProtKB">
        <authorList>
            <consortium name="Ensembl"/>
        </authorList>
    </citation>
    <scope>IDENTIFICATION</scope>
</reference>
<keyword evidence="1" id="KW-0732">Signal</keyword>
<evidence type="ECO:0000313" key="5">
    <source>
        <dbReference type="Proteomes" id="UP000694388"/>
    </source>
</evidence>
<proteinExistence type="predicted"/>
<dbReference type="InterPro" id="IPR036116">
    <property type="entry name" value="FN3_sf"/>
</dbReference>
<dbReference type="Proteomes" id="UP000694388">
    <property type="component" value="Unplaced"/>
</dbReference>
<dbReference type="Ensembl" id="ENSEBUT00000014629.1">
    <property type="protein sequence ID" value="ENSEBUP00000014052.1"/>
    <property type="gene ID" value="ENSEBUG00000008849.1"/>
</dbReference>
<dbReference type="Pfam" id="PF01108">
    <property type="entry name" value="Tissue_fac"/>
    <property type="match status" value="1"/>
</dbReference>
<evidence type="ECO:0000259" key="2">
    <source>
        <dbReference type="Pfam" id="PF01108"/>
    </source>
</evidence>
<keyword evidence="5" id="KW-1185">Reference proteome</keyword>
<sequence>MATTVWQLAWIVATVVQHVSPMSRTAPFNHRLVGSTLALSQLLARETTELTEGPLDVRIISLDLKHVVEWTPIPGEQNLYTVEVFCEGRSEWKRTATCVGIPGPSCDVSYILGKPWQPCWARVGADPTAESMDLGGGEPNIWTYSRDFIPSRDTLISSPSVKAWATQRGLLVAVTDPLSPGSSPGLAPQPLHQALPGLAYLVTLWHHGTNSEEFLVFQKSQFQLLDLEPGTTYCLKVQIVPDGWEQLGEPSRIICVETHGGTHSPGKQRQHVEEGQQEMHREKENRVIVRKRASSVNFENCSYHPLFFVHLQISSFWQRSWQAVWSSWGFFSPALVLHCANSSASETLSYLYAQTPSEPFTSYSWPSQNHTLSIPARTFSFIPTFSNISCSSVQFGGSRVTGHKM</sequence>
<dbReference type="PANTHER" id="PTHR20859">
    <property type="entry name" value="INTERFERON/INTERLEUKIN RECEPTOR"/>
    <property type="match status" value="1"/>
</dbReference>
<dbReference type="GO" id="GO:0005886">
    <property type="term" value="C:plasma membrane"/>
    <property type="evidence" value="ECO:0007669"/>
    <property type="project" value="TreeGrafter"/>
</dbReference>
<evidence type="ECO:0000313" key="4">
    <source>
        <dbReference type="Ensembl" id="ENSEBUP00000014052.1"/>
    </source>
</evidence>
<dbReference type="InterPro" id="IPR015373">
    <property type="entry name" value="Interferon/interleukin_rcp_dom"/>
</dbReference>
<dbReference type="InterPro" id="IPR013783">
    <property type="entry name" value="Ig-like_fold"/>
</dbReference>
<evidence type="ECO:0000256" key="1">
    <source>
        <dbReference type="SAM" id="SignalP"/>
    </source>
</evidence>
<feature type="signal peptide" evidence="1">
    <location>
        <begin position="1"/>
        <end position="21"/>
    </location>
</feature>
<dbReference type="AlphaFoldDB" id="A0A8C4QF45"/>
<feature type="domain" description="Interferon/interleukin receptor" evidence="3">
    <location>
        <begin position="155"/>
        <end position="258"/>
    </location>
</feature>
<name>A0A8C4QF45_EPTBU</name>
<protein>
    <submittedName>
        <fullName evidence="4">Uncharacterized protein</fullName>
    </submittedName>
</protein>
<accession>A0A8C4QF45</accession>
<feature type="chain" id="PRO_5034342490" evidence="1">
    <location>
        <begin position="22"/>
        <end position="405"/>
    </location>
</feature>
<evidence type="ECO:0000259" key="3">
    <source>
        <dbReference type="Pfam" id="PF09294"/>
    </source>
</evidence>
<dbReference type="SUPFAM" id="SSF49265">
    <property type="entry name" value="Fibronectin type III"/>
    <property type="match status" value="2"/>
</dbReference>
<dbReference type="InterPro" id="IPR050650">
    <property type="entry name" value="Type-II_Cytokine-TF_Rcpt"/>
</dbReference>
<dbReference type="Pfam" id="PF09294">
    <property type="entry name" value="Interfer-bind"/>
    <property type="match status" value="1"/>
</dbReference>
<dbReference type="Gene3D" id="2.60.40.10">
    <property type="entry name" value="Immunoglobulins"/>
    <property type="match status" value="1"/>
</dbReference>